<dbReference type="Proteomes" id="UP001224781">
    <property type="component" value="Unassembled WGS sequence"/>
</dbReference>
<dbReference type="GO" id="GO:0016829">
    <property type="term" value="F:lyase activity"/>
    <property type="evidence" value="ECO:0007669"/>
    <property type="project" value="UniProtKB-KW"/>
</dbReference>
<keyword evidence="5 7" id="KW-0456">Lyase</keyword>
<keyword evidence="4 7" id="KW-0663">Pyridoxal phosphate</keyword>
<comment type="catalytic activity">
    <reaction evidence="7">
        <text>L-cysteine + H2O = hydrogen sulfide + pyruvate + NH4(+) + H(+)</text>
        <dbReference type="Rhea" id="RHEA:24931"/>
        <dbReference type="ChEBI" id="CHEBI:15361"/>
        <dbReference type="ChEBI" id="CHEBI:15377"/>
        <dbReference type="ChEBI" id="CHEBI:15378"/>
        <dbReference type="ChEBI" id="CHEBI:28938"/>
        <dbReference type="ChEBI" id="CHEBI:29919"/>
        <dbReference type="ChEBI" id="CHEBI:35235"/>
        <dbReference type="EC" id="4.4.1.1"/>
    </reaction>
</comment>
<dbReference type="InterPro" id="IPR036052">
    <property type="entry name" value="TrpB-like_PALP_sf"/>
</dbReference>
<gene>
    <name evidence="7" type="primary">cds1</name>
    <name evidence="10" type="ORF">QE369_001457</name>
    <name evidence="9" type="ORF">QE408_000506</name>
</gene>
<evidence type="ECO:0000256" key="3">
    <source>
        <dbReference type="ARBA" id="ARBA00022490"/>
    </source>
</evidence>
<comment type="similarity">
    <text evidence="7">Belongs to the cysteine synthase/cystathionine beta-synthase family. Cds1 subfamily.</text>
</comment>
<dbReference type="SUPFAM" id="SSF53686">
    <property type="entry name" value="Tryptophan synthase beta subunit-like PLP-dependent enzymes"/>
    <property type="match status" value="1"/>
</dbReference>
<accession>A0AAJ2B8P7</accession>
<dbReference type="GO" id="GO:0030170">
    <property type="term" value="F:pyridoxal phosphate binding"/>
    <property type="evidence" value="ECO:0007669"/>
    <property type="project" value="UniProtKB-UniRule"/>
</dbReference>
<dbReference type="InterPro" id="IPR047586">
    <property type="entry name" value="Cds1"/>
</dbReference>
<organism evidence="10 12">
    <name type="scientific">Agrobacterium larrymoorei</name>
    <dbReference type="NCBI Taxonomy" id="160699"/>
    <lineage>
        <taxon>Bacteria</taxon>
        <taxon>Pseudomonadati</taxon>
        <taxon>Pseudomonadota</taxon>
        <taxon>Alphaproteobacteria</taxon>
        <taxon>Hyphomicrobiales</taxon>
        <taxon>Rhizobiaceae</taxon>
        <taxon>Rhizobium/Agrobacterium group</taxon>
        <taxon>Agrobacterium</taxon>
    </lineage>
</organism>
<name>A0AAJ2B8P7_9HYPH</name>
<reference evidence="10" key="1">
    <citation type="submission" date="2023-08" db="EMBL/GenBank/DDBJ databases">
        <title>Functional and genomic diversity of the sorghum phyllosphere microbiome.</title>
        <authorList>
            <person name="Shade A."/>
        </authorList>
    </citation>
    <scope>NUCLEOTIDE SEQUENCE</scope>
    <source>
        <strain evidence="10">SORGH_AS_0974</strain>
        <strain evidence="9 11">SORGH_AS_1126</strain>
    </source>
</reference>
<dbReference type="GO" id="GO:0016740">
    <property type="term" value="F:transferase activity"/>
    <property type="evidence" value="ECO:0007669"/>
    <property type="project" value="UniProtKB-KW"/>
</dbReference>
<dbReference type="EMBL" id="JAUTBL010000001">
    <property type="protein sequence ID" value="MDQ1183384.1"/>
    <property type="molecule type" value="Genomic_DNA"/>
</dbReference>
<dbReference type="InterPro" id="IPR001926">
    <property type="entry name" value="TrpB-like_PALP"/>
</dbReference>
<evidence type="ECO:0000259" key="8">
    <source>
        <dbReference type="Pfam" id="PF00291"/>
    </source>
</evidence>
<evidence type="ECO:0000256" key="4">
    <source>
        <dbReference type="ARBA" id="ARBA00022898"/>
    </source>
</evidence>
<evidence type="ECO:0000256" key="1">
    <source>
        <dbReference type="ARBA" id="ARBA00001933"/>
    </source>
</evidence>
<dbReference type="AlphaFoldDB" id="A0AAJ2B8P7"/>
<dbReference type="Gene3D" id="3.40.50.1100">
    <property type="match status" value="2"/>
</dbReference>
<evidence type="ECO:0000313" key="12">
    <source>
        <dbReference type="Proteomes" id="UP001255601"/>
    </source>
</evidence>
<keyword evidence="3 7" id="KW-0963">Cytoplasm</keyword>
<dbReference type="PANTHER" id="PTHR10314">
    <property type="entry name" value="CYSTATHIONINE BETA-SYNTHASE"/>
    <property type="match status" value="1"/>
</dbReference>
<comment type="function">
    <text evidence="6">A cysteine desulfhydrase that generates hydrogen sulfide, H(2)S. The H(2)S produced by this enzyme stimulates respiration in M.tuberculosis, mediated primarily via cytochrome bd with a lesser contribution from cytochrome bc1/aa3. H(2)S modulates the balance between respiration and glycolysis, and also contributes to redox homeostasis. Probably eliminates toxic levels of Cys (which can induce oxidative stress).</text>
</comment>
<feature type="modified residue" description="N6-(pyridoxal phosphate)lysine" evidence="7">
    <location>
        <position position="68"/>
    </location>
</feature>
<keyword evidence="10" id="KW-0808">Transferase</keyword>
<feature type="domain" description="Tryptophan synthase beta chain-like PALP" evidence="8">
    <location>
        <begin position="48"/>
        <end position="330"/>
    </location>
</feature>
<dbReference type="Pfam" id="PF00291">
    <property type="entry name" value="PALP"/>
    <property type="match status" value="1"/>
</dbReference>
<evidence type="ECO:0000313" key="9">
    <source>
        <dbReference type="EMBL" id="MDQ1183384.1"/>
    </source>
</evidence>
<comment type="subcellular location">
    <subcellularLocation>
        <location evidence="2">Cytoplasm</location>
    </subcellularLocation>
</comment>
<dbReference type="HAMAP" id="MF_00868">
    <property type="entry name" value="Cds1"/>
    <property type="match status" value="1"/>
</dbReference>
<evidence type="ECO:0000256" key="2">
    <source>
        <dbReference type="ARBA" id="ARBA00004496"/>
    </source>
</evidence>
<dbReference type="Proteomes" id="UP001255601">
    <property type="component" value="Unassembled WGS sequence"/>
</dbReference>
<evidence type="ECO:0000256" key="6">
    <source>
        <dbReference type="ARBA" id="ARBA00055251"/>
    </source>
</evidence>
<dbReference type="RefSeq" id="WP_306928270.1">
    <property type="nucleotide sequence ID" value="NZ_JAUTBL010000001.1"/>
</dbReference>
<comment type="cofactor">
    <cofactor evidence="1 7">
        <name>pyridoxal 5'-phosphate</name>
        <dbReference type="ChEBI" id="CHEBI:597326"/>
    </cofactor>
</comment>
<dbReference type="GO" id="GO:0005737">
    <property type="term" value="C:cytoplasm"/>
    <property type="evidence" value="ECO:0007669"/>
    <property type="project" value="UniProtKB-SubCell"/>
</dbReference>
<comment type="function">
    <text evidence="7">A cysteine desulfhydrase that generates hydrogen sulfide, H(2)S. The H(2)S produced by this enzyme may modulate central metabolism.</text>
</comment>
<dbReference type="InterPro" id="IPR050214">
    <property type="entry name" value="Cys_Synth/Cystath_Beta-Synth"/>
</dbReference>
<sequence length="378" mass="41881">MHECLSTPPITPLPACEDREWARRAIGILQGDGRRSADTHLVKPVFNGLRGISIYLKDESTHPTGSLKHRLARSLFLYGICNGKIRQGTTLVEASSGSTAVSEAYFAHLLDLPFIAVMPHSTSRQKVEAIERFGGRCHFVDSPAEVYTVAEKLAAEANGHYLDQFTYAERATDWRGNNNIAESIFDQMQSEEHPEPSWVVMNAGTGGTSATIGRYIRYRNLPTRLCVVDVEHSAFYQSYMSGDRNVTCSTPSRIEGVGRPRVEPSFIPGVIDHMIKIPDAASIAAMHVLSERLFRRVGGSTGTNFFGVCWIAAAMMKEGRKGSLVSLICDSGDRYAATYYNPEWLAHNKIDTEPYKAMLKAFIDNGDFSNFDVTAEEQ</sequence>
<dbReference type="EC" id="4.4.1.1" evidence="7"/>
<keyword evidence="11" id="KW-1185">Reference proteome</keyword>
<evidence type="ECO:0000313" key="11">
    <source>
        <dbReference type="Proteomes" id="UP001224781"/>
    </source>
</evidence>
<dbReference type="EMBL" id="JAVIZC010000001">
    <property type="protein sequence ID" value="MDR6101279.1"/>
    <property type="molecule type" value="Genomic_DNA"/>
</dbReference>
<protein>
    <recommendedName>
        <fullName evidence="7">L-cysteine desulfhydrase Cds1</fullName>
        <ecNumber evidence="7">4.4.1.1</ecNumber>
    </recommendedName>
</protein>
<evidence type="ECO:0000256" key="5">
    <source>
        <dbReference type="ARBA" id="ARBA00023239"/>
    </source>
</evidence>
<comment type="caution">
    <text evidence="10">The sequence shown here is derived from an EMBL/GenBank/DDBJ whole genome shotgun (WGS) entry which is preliminary data.</text>
</comment>
<evidence type="ECO:0000256" key="7">
    <source>
        <dbReference type="HAMAP-Rule" id="MF_00868"/>
    </source>
</evidence>
<proteinExistence type="inferred from homology"/>
<evidence type="ECO:0000313" key="10">
    <source>
        <dbReference type="EMBL" id="MDR6101279.1"/>
    </source>
</evidence>
<dbReference type="FunFam" id="3.40.50.1100:FF:000015">
    <property type="entry name" value="Cysteine synthase B"/>
    <property type="match status" value="1"/>
</dbReference>
<dbReference type="GO" id="GO:0019450">
    <property type="term" value="P:L-cysteine catabolic process to pyruvate"/>
    <property type="evidence" value="ECO:0007669"/>
    <property type="project" value="UniProtKB-UniRule"/>
</dbReference>